<dbReference type="AlphaFoldDB" id="A0A7H1N3R3"/>
<gene>
    <name evidence="1" type="ORF">HQ394_14655</name>
</gene>
<proteinExistence type="predicted"/>
<reference evidence="1 2" key="1">
    <citation type="submission" date="2020-05" db="EMBL/GenBank/DDBJ databases">
        <title>Complete closed genome sequence of Defluviicoccus vanus.</title>
        <authorList>
            <person name="Bessarab I."/>
            <person name="Arumugam K."/>
            <person name="Maszenan A.M."/>
            <person name="Seviour R.J."/>
            <person name="Williams R.B."/>
        </authorList>
    </citation>
    <scope>NUCLEOTIDE SEQUENCE [LARGE SCALE GENOMIC DNA]</scope>
    <source>
        <strain evidence="1 2">Ben 114</strain>
    </source>
</reference>
<dbReference type="KEGG" id="dvn:HQ394_14655"/>
<keyword evidence="2" id="KW-1185">Reference proteome</keyword>
<dbReference type="EMBL" id="CP053923">
    <property type="protein sequence ID" value="QNT70349.1"/>
    <property type="molecule type" value="Genomic_DNA"/>
</dbReference>
<evidence type="ECO:0000313" key="1">
    <source>
        <dbReference type="EMBL" id="QNT70349.1"/>
    </source>
</evidence>
<sequence>MVQPVVLAVAAPMRALLMLLALVMALAVRPARADFASYAVVLEDASLLIRGKVVHLYGIYIPDNRQFCQSTIRPPSCGNRAAVALDQKISKFVRCEPIVEYDDGSIGAQCWTNYSKFSTGEDLAAYLIFHGFAMAGPDAPFEYIALERLAAANGRGVWGFQADQVSNVPRRQGLFRHR</sequence>
<protein>
    <submittedName>
        <fullName evidence="1">Nuclease-like protein</fullName>
    </submittedName>
</protein>
<dbReference type="Proteomes" id="UP000516369">
    <property type="component" value="Chromosome"/>
</dbReference>
<dbReference type="Gene3D" id="2.40.50.90">
    <property type="match status" value="1"/>
</dbReference>
<name>A0A7H1N3R3_9PROT</name>
<organism evidence="1 2">
    <name type="scientific">Defluviicoccus vanus</name>
    <dbReference type="NCBI Taxonomy" id="111831"/>
    <lineage>
        <taxon>Bacteria</taxon>
        <taxon>Pseudomonadati</taxon>
        <taxon>Pseudomonadota</taxon>
        <taxon>Alphaproteobacteria</taxon>
        <taxon>Rhodospirillales</taxon>
        <taxon>Rhodospirillaceae</taxon>
        <taxon>Defluviicoccus</taxon>
    </lineage>
</organism>
<dbReference type="SUPFAM" id="SSF50199">
    <property type="entry name" value="Staphylococcal nuclease"/>
    <property type="match status" value="1"/>
</dbReference>
<accession>A0A7H1N3R3</accession>
<evidence type="ECO:0000313" key="2">
    <source>
        <dbReference type="Proteomes" id="UP000516369"/>
    </source>
</evidence>
<dbReference type="InterPro" id="IPR035437">
    <property type="entry name" value="SNase_OB-fold_sf"/>
</dbReference>